<dbReference type="InterPro" id="IPR031325">
    <property type="entry name" value="RHS_repeat"/>
</dbReference>
<dbReference type="InterPro" id="IPR001826">
    <property type="entry name" value="RHS"/>
</dbReference>
<dbReference type="InterPro" id="IPR022385">
    <property type="entry name" value="Rhs_assc_core"/>
</dbReference>
<dbReference type="Pfam" id="PF05593">
    <property type="entry name" value="RHS_repeat"/>
    <property type="match status" value="3"/>
</dbReference>
<feature type="transmembrane region" description="Helical" evidence="1">
    <location>
        <begin position="54"/>
        <end position="72"/>
    </location>
</feature>
<comment type="caution">
    <text evidence="4">The sequence shown here is derived from an EMBL/GenBank/DDBJ whole genome shotgun (WGS) entry which is preliminary data.</text>
</comment>
<dbReference type="Gene3D" id="2.180.10.10">
    <property type="entry name" value="RHS repeat-associated core"/>
    <property type="match status" value="2"/>
</dbReference>
<dbReference type="EMBL" id="JBIGHZ010000001">
    <property type="protein sequence ID" value="MFG6446616.1"/>
    <property type="molecule type" value="Genomic_DNA"/>
</dbReference>
<reference evidence="4 5" key="1">
    <citation type="submission" date="2024-08" db="EMBL/GenBank/DDBJ databases">
        <authorList>
            <person name="Lu H."/>
        </authorList>
    </citation>
    <scope>NUCLEOTIDE SEQUENCE [LARGE SCALE GENOMIC DNA]</scope>
    <source>
        <strain evidence="4 5">BYS180W</strain>
    </source>
</reference>
<evidence type="ECO:0000313" key="4">
    <source>
        <dbReference type="EMBL" id="MFG6446616.1"/>
    </source>
</evidence>
<dbReference type="CDD" id="cd14742">
    <property type="entry name" value="PAAR_RHS"/>
    <property type="match status" value="1"/>
</dbReference>
<evidence type="ECO:0000259" key="3">
    <source>
        <dbReference type="Pfam" id="PF20148"/>
    </source>
</evidence>
<protein>
    <submittedName>
        <fullName evidence="4">RHS repeat-associated core domain-containing protein</fullName>
    </submittedName>
</protein>
<evidence type="ECO:0000256" key="1">
    <source>
        <dbReference type="SAM" id="Phobius"/>
    </source>
</evidence>
<dbReference type="Pfam" id="PF05488">
    <property type="entry name" value="PAAR_motif"/>
    <property type="match status" value="1"/>
</dbReference>
<keyword evidence="1" id="KW-1133">Transmembrane helix</keyword>
<evidence type="ECO:0000259" key="2">
    <source>
        <dbReference type="Pfam" id="PF03527"/>
    </source>
</evidence>
<sequence>MGLPAAATLDDEIRHTPIMGQILKVATTLGAGLLTGLAIGAAAVFIVGTGGLGAVVLGAVVGAAIGMAADAASQAITGKSLEDAIAAPIMAAIDKFFPGEVKGTVSTGSHNVRINSKKAARAAGKVSGATPPPPAPKTWWDAAVDAVLSIFDSSTPPDPGFAPVDMDKVLCQKHPPSPDQFIAQGSAGVFINGQPAARAGDKTTCDAVLSVLPDRRGNVGIGGGQVTVRAINSEMPAWLGAIAKWGGFALAVCQAIRGKGPLLKKVICLGTNMAIGMAADMGVRAAVGVAGQALGGAKGHPVHLPTGSKFLNGEHDQDFSVPARLPLALVRRYNAAQAERGLFGPGWTTLWDTQLHLHRPDVLGLGDEQAVHALLDEQGRWLPLPALAPGQRHHLLQEGLSFACLDSGHYLLMSDDGLVLNFGPAHSDAPHTLHLQSLEDPHGNRHHLRRDEQGRLTHVASSCGQELVLHYAAGQSGPERISLRAAQAPGELLLLASYRYNAEGQLSGVSNALGQETRRFAYNSQGLMCQQTLPTGLQVDYQWQHFAQAAEPQSVLAAGGGHWRVVGWRTSLGEQVELQYELAQRRAWARTQAPELAPRTEAWQWDEDLRITRYTDPLGQDTQLTWHPEQRQLLALVAPGGVSCKFDYDERGNLSAVQDPLGRVTQTQWHEQLALPLVQSYADGSQERWTYDEVGGLLGHVFQPAPSEPPLPPLTQSWVLDDHGQAVAHTDGRGGTQHYAYTRHGLLRFARDCSGQASHWHWGPRGELLSHTDALGHTTQWQCDALGQPLAQRQANGEVLRWQWGPAGQLSAQQDAAGHISRTRYNPLGQALAQTDPLGQTTRLHYNALGELQSLTDALGQRTRFEHDAAGRLVAQQGSDGLRTEYQLDAQGWPVQVREAVGTEQAQHIDLYRDLLGRLRAKHTPLSHTHYHYDAADRLHQVQRWAAPVAAAARLTPEQALVPPPTPQWDEHRFVYDAWGHLAEEHACHWPQLPAGAPPSEAAPRRSCIQHQHDALGNRTATTLPQGQTLNYLHYGSGHLHQINLDGRVISDIERDALHREVRRSQGSLRTHWQRDALGRPLQQWCSQGAMAWLPRLLQPGQNAQPGELGAQPWGALLRPAQLSGAHIALPSKAWHWDASGELAQRIDPIQGEQHYGYDAAGRLVRSRNASAPAPSSGLDLRELTAQHHPHLAPLSAQDWREDFDWDAASNPRSGSQGSEGHVRHNRLLVWQDQRYAYDTLGRLIHKQAGRHTEQHLQWNAEHQLESVHTKRNGKPQSVSFEYDALGRRISKTNSFGSVFFVWEGLRLLQEQQGPRITTLVYEPGSYAPLARIDSTPPPLGEAADPPKARLYWFHTNPSGAPEELSDEDGRIHWRARYKSWGNLALQDTPEADADRFAQPPLQAQNLRLQGQYADAETGLYYNTFRYYDPDCGRFISQDPIGLAGGMNLYQFAPNAISWIDPWGWSCGNALGGRRGHNRAVKGVGKYEVGAYDALKSRSVPGDGLDIHHAMQKNPAGQAVGGYNPATGPSIAVPRGEHSRIPTIKGEYTGTARDLLAKDIRDLRNNTNAPNSSLHELIDLNKQTYPGAFGK</sequence>
<dbReference type="RefSeq" id="WP_394457646.1">
    <property type="nucleotide sequence ID" value="NZ_JBIGHZ010000001.1"/>
</dbReference>
<dbReference type="InterPro" id="IPR006530">
    <property type="entry name" value="YD"/>
</dbReference>
<gene>
    <name evidence="4" type="ORF">ACG0Z6_00015</name>
</gene>
<dbReference type="Proteomes" id="UP001606099">
    <property type="component" value="Unassembled WGS sequence"/>
</dbReference>
<dbReference type="Gene3D" id="2.60.200.60">
    <property type="match status" value="1"/>
</dbReference>
<accession>A0ABW7FQL7</accession>
<organism evidence="4 5">
    <name type="scientific">Roseateles rivi</name>
    <dbReference type="NCBI Taxonomy" id="3299028"/>
    <lineage>
        <taxon>Bacteria</taxon>
        <taxon>Pseudomonadati</taxon>
        <taxon>Pseudomonadota</taxon>
        <taxon>Betaproteobacteria</taxon>
        <taxon>Burkholderiales</taxon>
        <taxon>Sphaerotilaceae</taxon>
        <taxon>Roseateles</taxon>
    </lineage>
</organism>
<keyword evidence="1" id="KW-0472">Membrane</keyword>
<keyword evidence="1" id="KW-0812">Transmembrane</keyword>
<dbReference type="Gene3D" id="3.90.930.1">
    <property type="match status" value="1"/>
</dbReference>
<dbReference type="NCBIfam" id="TIGR01643">
    <property type="entry name" value="YD_repeat_2x"/>
    <property type="match status" value="5"/>
</dbReference>
<dbReference type="PANTHER" id="PTHR32305:SF15">
    <property type="entry name" value="PROTEIN RHSA-RELATED"/>
    <property type="match status" value="1"/>
</dbReference>
<proteinExistence type="predicted"/>
<keyword evidence="5" id="KW-1185">Reference proteome</keyword>
<dbReference type="PANTHER" id="PTHR32305">
    <property type="match status" value="1"/>
</dbReference>
<name>A0ABW7FQL7_9BURK</name>
<feature type="domain" description="DUF6531" evidence="3">
    <location>
        <begin position="299"/>
        <end position="359"/>
    </location>
</feature>
<feature type="transmembrane region" description="Helical" evidence="1">
    <location>
        <begin position="25"/>
        <end position="47"/>
    </location>
</feature>
<evidence type="ECO:0000313" key="5">
    <source>
        <dbReference type="Proteomes" id="UP001606099"/>
    </source>
</evidence>
<dbReference type="NCBIfam" id="TIGR03696">
    <property type="entry name" value="Rhs_assc_core"/>
    <property type="match status" value="1"/>
</dbReference>
<dbReference type="Pfam" id="PF20148">
    <property type="entry name" value="DUF6531"/>
    <property type="match status" value="1"/>
</dbReference>
<dbReference type="InterPro" id="IPR050708">
    <property type="entry name" value="T6SS_VgrG/RHS"/>
</dbReference>
<dbReference type="Pfam" id="PF03527">
    <property type="entry name" value="RHS"/>
    <property type="match status" value="1"/>
</dbReference>
<dbReference type="InterPro" id="IPR045351">
    <property type="entry name" value="DUF6531"/>
</dbReference>
<dbReference type="InterPro" id="IPR008727">
    <property type="entry name" value="PAAR_motif"/>
</dbReference>
<feature type="domain" description="RHS protein conserved region" evidence="2">
    <location>
        <begin position="1352"/>
        <end position="1387"/>
    </location>
</feature>